<proteinExistence type="predicted"/>
<reference evidence="1 2" key="1">
    <citation type="submission" date="2018-06" db="EMBL/GenBank/DDBJ databases">
        <authorList>
            <consortium name="Pathogen Informatics"/>
            <person name="Doyle S."/>
        </authorList>
    </citation>
    <scope>NUCLEOTIDE SEQUENCE [LARGE SCALE GENOMIC DNA]</scope>
    <source>
        <strain evidence="1 2">NCTC10672</strain>
    </source>
</reference>
<name>A0A377JI06_HAEPA</name>
<gene>
    <name evidence="1" type="ORF">NCTC10672_01149</name>
</gene>
<accession>A0A377JI06</accession>
<sequence length="86" mass="10040">MNEMSNKMKKIILIIINILILSSCGVLFDNPIERFWNNGVMPSKNEMEAYSLCIRKSEEMYPQSIDPDGSKRVPYTRACMEQKGYW</sequence>
<evidence type="ECO:0000313" key="2">
    <source>
        <dbReference type="Proteomes" id="UP000254186"/>
    </source>
</evidence>
<dbReference type="PROSITE" id="PS51257">
    <property type="entry name" value="PROKAR_LIPOPROTEIN"/>
    <property type="match status" value="1"/>
</dbReference>
<dbReference type="Proteomes" id="UP000254186">
    <property type="component" value="Unassembled WGS sequence"/>
</dbReference>
<dbReference type="EMBL" id="UGHY01000002">
    <property type="protein sequence ID" value="STP05197.1"/>
    <property type="molecule type" value="Genomic_DNA"/>
</dbReference>
<evidence type="ECO:0008006" key="3">
    <source>
        <dbReference type="Google" id="ProtNLM"/>
    </source>
</evidence>
<organism evidence="1 2">
    <name type="scientific">Haemophilus parainfluenzae</name>
    <dbReference type="NCBI Taxonomy" id="729"/>
    <lineage>
        <taxon>Bacteria</taxon>
        <taxon>Pseudomonadati</taxon>
        <taxon>Pseudomonadota</taxon>
        <taxon>Gammaproteobacteria</taxon>
        <taxon>Pasteurellales</taxon>
        <taxon>Pasteurellaceae</taxon>
        <taxon>Haemophilus</taxon>
    </lineage>
</organism>
<protein>
    <recommendedName>
        <fullName evidence="3">ErpY protein</fullName>
    </recommendedName>
</protein>
<dbReference type="AlphaFoldDB" id="A0A377JI06"/>
<evidence type="ECO:0000313" key="1">
    <source>
        <dbReference type="EMBL" id="STP05197.1"/>
    </source>
</evidence>